<reference evidence="2" key="1">
    <citation type="journal article" date="2017" name="Front. Plant Sci.">
        <title>Climate Clever Clovers: New Paradigm to Reduce the Environmental Footprint of Ruminants by Breeding Low Methanogenic Forages Utilizing Haplotype Variation.</title>
        <authorList>
            <person name="Kaur P."/>
            <person name="Appels R."/>
            <person name="Bayer P.E."/>
            <person name="Keeble-Gagnere G."/>
            <person name="Wang J."/>
            <person name="Hirakawa H."/>
            <person name="Shirasawa K."/>
            <person name="Vercoe P."/>
            <person name="Stefanova K."/>
            <person name="Durmic Z."/>
            <person name="Nichols P."/>
            <person name="Revell C."/>
            <person name="Isobe S.N."/>
            <person name="Edwards D."/>
            <person name="Erskine W."/>
        </authorList>
    </citation>
    <scope>NUCLEOTIDE SEQUENCE [LARGE SCALE GENOMIC DNA]</scope>
    <source>
        <strain evidence="2">cv. Daliak</strain>
    </source>
</reference>
<keyword evidence="2" id="KW-1185">Reference proteome</keyword>
<dbReference type="OrthoDB" id="185373at2759"/>
<evidence type="ECO:0000313" key="1">
    <source>
        <dbReference type="EMBL" id="GAU18340.1"/>
    </source>
</evidence>
<gene>
    <name evidence="1" type="ORF">TSUD_202290</name>
</gene>
<protein>
    <recommendedName>
        <fullName evidence="3">Pentatricopeptide repeat-containing protein</fullName>
    </recommendedName>
</protein>
<proteinExistence type="predicted"/>
<organism evidence="1 2">
    <name type="scientific">Trifolium subterraneum</name>
    <name type="common">Subterranean clover</name>
    <dbReference type="NCBI Taxonomy" id="3900"/>
    <lineage>
        <taxon>Eukaryota</taxon>
        <taxon>Viridiplantae</taxon>
        <taxon>Streptophyta</taxon>
        <taxon>Embryophyta</taxon>
        <taxon>Tracheophyta</taxon>
        <taxon>Spermatophyta</taxon>
        <taxon>Magnoliopsida</taxon>
        <taxon>eudicotyledons</taxon>
        <taxon>Gunneridae</taxon>
        <taxon>Pentapetalae</taxon>
        <taxon>rosids</taxon>
        <taxon>fabids</taxon>
        <taxon>Fabales</taxon>
        <taxon>Fabaceae</taxon>
        <taxon>Papilionoideae</taxon>
        <taxon>50 kb inversion clade</taxon>
        <taxon>NPAAA clade</taxon>
        <taxon>Hologalegina</taxon>
        <taxon>IRL clade</taxon>
        <taxon>Trifolieae</taxon>
        <taxon>Trifolium</taxon>
    </lineage>
</organism>
<evidence type="ECO:0008006" key="3">
    <source>
        <dbReference type="Google" id="ProtNLM"/>
    </source>
</evidence>
<dbReference type="GO" id="GO:0009451">
    <property type="term" value="P:RNA modification"/>
    <property type="evidence" value="ECO:0007669"/>
    <property type="project" value="InterPro"/>
</dbReference>
<name>A0A2Z6M0B1_TRISU</name>
<dbReference type="EMBL" id="DF973182">
    <property type="protein sequence ID" value="GAU18340.1"/>
    <property type="molecule type" value="Genomic_DNA"/>
</dbReference>
<dbReference type="Proteomes" id="UP000242715">
    <property type="component" value="Unassembled WGS sequence"/>
</dbReference>
<evidence type="ECO:0000313" key="2">
    <source>
        <dbReference type="Proteomes" id="UP000242715"/>
    </source>
</evidence>
<sequence>MHSSGVLPSEFTLVGEINACSDFCVVAEGKQMHGFAFKLGFRLQLYVISALVDMYAKCGSLADDRKGFACIQVTTT</sequence>
<dbReference type="GO" id="GO:0003723">
    <property type="term" value="F:RNA binding"/>
    <property type="evidence" value="ECO:0007669"/>
    <property type="project" value="InterPro"/>
</dbReference>
<dbReference type="PANTHER" id="PTHR47926">
    <property type="entry name" value="PENTATRICOPEPTIDE REPEAT-CONTAINING PROTEIN"/>
    <property type="match status" value="1"/>
</dbReference>
<accession>A0A2Z6M0B1</accession>
<dbReference type="InterPro" id="IPR046960">
    <property type="entry name" value="PPR_At4g14850-like_plant"/>
</dbReference>
<dbReference type="AlphaFoldDB" id="A0A2Z6M0B1"/>